<comment type="caution">
    <text evidence="1">The sequence shown here is derived from an EMBL/GenBank/DDBJ whole genome shotgun (WGS) entry which is preliminary data.</text>
</comment>
<name>A0ABC8TDD0_9AQUA</name>
<proteinExistence type="predicted"/>
<evidence type="ECO:0000313" key="2">
    <source>
        <dbReference type="Proteomes" id="UP001642360"/>
    </source>
</evidence>
<dbReference type="AlphaFoldDB" id="A0ABC8TDD0"/>
<dbReference type="Proteomes" id="UP001642360">
    <property type="component" value="Unassembled WGS sequence"/>
</dbReference>
<sequence>MLCTLASCLTISQSQGQCCESDKLKGGKQSGGRLSTSLKPNTVPIGGVKMGAAALFKAITYMSWIANFSTSFRLNTFQKNPYSRTGNMGMSEPQECDAEIMRNLLYEGCSNLISLTEIACTPTSIELQRQGNTGQLEALVASSKQLYGSTARRPLNQLWAIRQGTSACNWVFTASCKVLSKQKEEEE</sequence>
<dbReference type="EMBL" id="CAUOFW020004750">
    <property type="protein sequence ID" value="CAK9167081.1"/>
    <property type="molecule type" value="Genomic_DNA"/>
</dbReference>
<accession>A0ABC8TDD0</accession>
<evidence type="ECO:0000313" key="1">
    <source>
        <dbReference type="EMBL" id="CAK9167081.1"/>
    </source>
</evidence>
<organism evidence="1 2">
    <name type="scientific">Ilex paraguariensis</name>
    <name type="common">yerba mate</name>
    <dbReference type="NCBI Taxonomy" id="185542"/>
    <lineage>
        <taxon>Eukaryota</taxon>
        <taxon>Viridiplantae</taxon>
        <taxon>Streptophyta</taxon>
        <taxon>Embryophyta</taxon>
        <taxon>Tracheophyta</taxon>
        <taxon>Spermatophyta</taxon>
        <taxon>Magnoliopsida</taxon>
        <taxon>eudicotyledons</taxon>
        <taxon>Gunneridae</taxon>
        <taxon>Pentapetalae</taxon>
        <taxon>asterids</taxon>
        <taxon>campanulids</taxon>
        <taxon>Aquifoliales</taxon>
        <taxon>Aquifoliaceae</taxon>
        <taxon>Ilex</taxon>
    </lineage>
</organism>
<reference evidence="1 2" key="1">
    <citation type="submission" date="2024-02" db="EMBL/GenBank/DDBJ databases">
        <authorList>
            <person name="Vignale AGUSTIN F."/>
            <person name="Sosa J E."/>
            <person name="Modenutti C."/>
        </authorList>
    </citation>
    <scope>NUCLEOTIDE SEQUENCE [LARGE SCALE GENOMIC DNA]</scope>
</reference>
<keyword evidence="2" id="KW-1185">Reference proteome</keyword>
<gene>
    <name evidence="1" type="ORF">ILEXP_LOCUS36339</name>
</gene>
<protein>
    <submittedName>
        <fullName evidence="1">Uncharacterized protein</fullName>
    </submittedName>
</protein>